<dbReference type="EMBL" id="CP055156">
    <property type="protein sequence ID" value="QNF32025.1"/>
    <property type="molecule type" value="Genomic_DNA"/>
</dbReference>
<evidence type="ECO:0000313" key="2">
    <source>
        <dbReference type="EMBL" id="QNF32025.1"/>
    </source>
</evidence>
<dbReference type="RefSeq" id="WP_185272808.1">
    <property type="nucleotide sequence ID" value="NZ_CP055156.1"/>
</dbReference>
<feature type="region of interest" description="Disordered" evidence="1">
    <location>
        <begin position="219"/>
        <end position="255"/>
    </location>
</feature>
<name>A0A7G7G4E1_9BACT</name>
<proteinExistence type="predicted"/>
<sequence length="1806" mass="198689">MKHLYLLLTFILVVAYFPLKAQNAKLFQDPAQFTAQVKNLMAPTRNEAALKVTAQLEQVWSANTLTTAQQAKIMDISQKMQQKKLKARPHFENFYGALVSGVTIQKLSGAKLDEFLQVAGESLEKDEVKGFENFLATSYLFLSNKYIFKSGYSNLLAQNGSFSFEYRPGAQLSTKEIQAALPDISPIEVTPAPIVNDLPPMQAPPDNFPVSTTEEDDFWSRASKPVKKAPAKKTTTTKKSTVKTPAKKAEPAKKVEEPVKPIPAYTIPVTGAVLVLQNTDLKFATPHDSLTLKKVSGAILLTRQTLVANQGRYEWTDGSNTASAEFQGFHFDITKPGLKAEKVTLTYPAVLEKPVDGIWEYRSVKAAKGADSGYPKFISYTNNARLKSIGQGITYVGGITLAGKKIMTGALDRSLSNIIVEHEGKKKFKASAANYSLSDSLISTEIASVVLYRGKDSISHPAMRLKYAPKKHLLTLISEAGDFKKSLFFDSYHQMEISAEMLSWDITTPQINFSIINAKNQVPARFDSKEYFTLDRWMAIQGTADFHPLKVAVSFAARQKTNQFYASDLARDVKMKESIIRGAMTALQRQAFIDYNNATGLVTIKPKAWHYVSSSREKKDYDYITLSSLAPSGKNATINLNKNELLIRGVEKFYFTGDSGAVYAKPDSNQVRVLQNRNILFNGKVYASYFRFVGKQFTFDYNGFYVDMAKIDTIAFATRSKVKSMKGDDKVREQYLANASSKSSGKLYLNRPDNKSGQKKLGGYPTFDASSPSYVYFNKPEILGGAYDTTVYFAIPAFKMDSLNSSNPNTIGFKGRFHSGGIFPDFNTTLGIMPDQSLGFEYEIPKNGLEVYGGKGKYYNKLTMSFKGLQGAGELKYLTTTLQSNAFTFYLDKTLTLGTKATVAESTIGDAYFMQANFKQYALEWLPKRDTMNISTTTDAIAMYGDKFKYRGIAIVTPKGFAGDGELEGVDTKIISPELHFSRNSFTGNHATFEAKSKTPDKPVMQAKDVKLEYNLKEGYASFSPEKAGFASTSFPFAQFKTSLSGGKYDFKKKLVTLNQPKGVTADKAYFISTNPEHGNLKFNAASGTYDITKQTLQIGGVPYIASADAHILPDSGQVFVNDKSDLRPFKQATVIDTVNKFHKLYQGEIDVISRTEYRGKATMDYVNAGSETFKLQFGDFAMHHMKAEEVIPEVKPKQYSAAELIAAAEAKENPQAPAPVAKKSWLQKAGINKIKKSADKPTEVKSDSTGAGPVANVTEEIADATPKKSRKQLKAGKEAQTSKETPKTPTDSASSDLLASNEAGAGPMRFLGKKRRKAATFDTSPYTSAVAQIKEEDKFFIAPNVQFKGSATLQSNKEYLDFNGFIKIGFAKEAGASEWVPYIASDVNPKEVKINLENNKNTEEGASITGLHISSNSGKLYPTFGSKKVDEADLDVFTINGVLTFDKANKQYMLGKAKQADAGAYEGNLMTYNDATSEARYEGKFNLIQSNKTLGLTSAGAIKAKINQNRYQFNAFMVFDLAIPESALGAMANAIADNNGGAPEAVDANSTELRYQLAEFIGNKGVQEYIAKTAAGHVPLPAASSKLVRSLVFNNVPLYWSDTTQAWHSKGKLALSNILKKDINAQIPGYLEVKRGPESDIVTIYLEPIPSLWYYISYADNVITVASSDDKVNGIIASKRSSNVTAGEALEKTEFVNYFRKTYLGLAPVAADEVEPSNDFIEEGEAKPTKKVKKAKKATSDLADPAAEMEEAPEEPQPAKKKSKEKVAPVNEDNNAPAEAPQEKPKKKKKEKNTDNDALPDIDLN</sequence>
<feature type="compositionally biased region" description="Low complexity" evidence="1">
    <location>
        <begin position="232"/>
        <end position="244"/>
    </location>
</feature>
<evidence type="ECO:0000256" key="1">
    <source>
        <dbReference type="SAM" id="MobiDB-lite"/>
    </source>
</evidence>
<evidence type="ECO:0000313" key="3">
    <source>
        <dbReference type="Proteomes" id="UP000515237"/>
    </source>
</evidence>
<gene>
    <name evidence="2" type="ORF">HUW51_04520</name>
</gene>
<feature type="compositionally biased region" description="Polar residues" evidence="1">
    <location>
        <begin position="1288"/>
        <end position="1299"/>
    </location>
</feature>
<feature type="region of interest" description="Disordered" evidence="1">
    <location>
        <begin position="1234"/>
        <end position="1312"/>
    </location>
</feature>
<keyword evidence="3" id="KW-1185">Reference proteome</keyword>
<feature type="region of interest" description="Disordered" evidence="1">
    <location>
        <begin position="1721"/>
        <end position="1806"/>
    </location>
</feature>
<organism evidence="2 3">
    <name type="scientific">Adhaeribacter swui</name>
    <dbReference type="NCBI Taxonomy" id="2086471"/>
    <lineage>
        <taxon>Bacteria</taxon>
        <taxon>Pseudomonadati</taxon>
        <taxon>Bacteroidota</taxon>
        <taxon>Cytophagia</taxon>
        <taxon>Cytophagales</taxon>
        <taxon>Hymenobacteraceae</taxon>
        <taxon>Adhaeribacter</taxon>
    </lineage>
</organism>
<feature type="compositionally biased region" description="Basic and acidic residues" evidence="1">
    <location>
        <begin position="1276"/>
        <end position="1287"/>
    </location>
</feature>
<accession>A0A7G7G4E1</accession>
<dbReference type="Proteomes" id="UP000515237">
    <property type="component" value="Chromosome"/>
</dbReference>
<feature type="compositionally biased region" description="Basic and acidic residues" evidence="1">
    <location>
        <begin position="1237"/>
        <end position="1247"/>
    </location>
</feature>
<reference evidence="2 3" key="1">
    <citation type="journal article" date="2018" name="Int. J. Syst. Evol. Microbiol.">
        <title>Adhaeribacter swui sp. nov., isolated from wet mud.</title>
        <authorList>
            <person name="Kim D.U."/>
            <person name="Kim K.W."/>
            <person name="Kang M.S."/>
            <person name="Kim J.Y."/>
            <person name="Jang J.H."/>
            <person name="Kim M.K."/>
        </authorList>
    </citation>
    <scope>NUCLEOTIDE SEQUENCE [LARGE SCALE GENOMIC DNA]</scope>
    <source>
        <strain evidence="2 3">KCTC 52873</strain>
    </source>
</reference>
<dbReference type="KEGG" id="aswu:HUW51_04520"/>
<protein>
    <submittedName>
        <fullName evidence="2">Uncharacterized protein</fullName>
    </submittedName>
</protein>